<keyword evidence="2 5" id="KW-0430">Lectin</keyword>
<evidence type="ECO:0000256" key="5">
    <source>
        <dbReference type="RuleBase" id="RU361242"/>
    </source>
</evidence>
<dbReference type="EMBL" id="CAJHNH020000429">
    <property type="protein sequence ID" value="CAG5117618.1"/>
    <property type="molecule type" value="Genomic_DNA"/>
</dbReference>
<comment type="caution">
    <text evidence="7">The sequence shown here is derived from an EMBL/GenBank/DDBJ whole genome shotgun (WGS) entry which is preliminary data.</text>
</comment>
<organism evidence="7 8">
    <name type="scientific">Candidula unifasciata</name>
    <dbReference type="NCBI Taxonomy" id="100452"/>
    <lineage>
        <taxon>Eukaryota</taxon>
        <taxon>Metazoa</taxon>
        <taxon>Spiralia</taxon>
        <taxon>Lophotrochozoa</taxon>
        <taxon>Mollusca</taxon>
        <taxon>Gastropoda</taxon>
        <taxon>Heterobranchia</taxon>
        <taxon>Euthyneura</taxon>
        <taxon>Panpulmonata</taxon>
        <taxon>Eupulmonata</taxon>
        <taxon>Stylommatophora</taxon>
        <taxon>Helicina</taxon>
        <taxon>Helicoidea</taxon>
        <taxon>Geomitridae</taxon>
        <taxon>Candidula</taxon>
    </lineage>
</organism>
<dbReference type="InterPro" id="IPR035992">
    <property type="entry name" value="Ricin_B-like_lectins"/>
</dbReference>
<dbReference type="OrthoDB" id="6119243at2759"/>
<dbReference type="PANTHER" id="PTHR11675">
    <property type="entry name" value="N-ACETYLGALACTOSAMINYLTRANSFERASE"/>
    <property type="match status" value="1"/>
</dbReference>
<dbReference type="AlphaFoldDB" id="A0A8S3YMN8"/>
<dbReference type="PANTHER" id="PTHR11675:SF126">
    <property type="entry name" value="RICIN B LECTIN DOMAIN-CONTAINING PROTEIN"/>
    <property type="match status" value="1"/>
</dbReference>
<dbReference type="InterPro" id="IPR029044">
    <property type="entry name" value="Nucleotide-diphossugar_trans"/>
</dbReference>
<sequence length="590" mass="68154">MGSKRYSRRLLKVLFAITISWTVLLVWQLHQSIFLHSDVETQMKHPVICPKANDEFSVGHNISDDENVCENISKHCQFHKQFWPPKAVPGDKGYGGAGVHINRSLLTEREKIIYDNGLKTYLANQLASEKTPLRRNLALKMPECENITYDTASLPTAGIVLIFVDEMWSALMRTIYSILDAGPEELISEIILVDDASQRDHLGKPLDDYIRIFAGKVKVVRLPERKGLIAARLVGFEHVTGEAVIYLDAHCEVDKGWLQPLLYRIKQDESVIAIPHVNELRWDTFEYKSAQNKESYACGFEFEMKYNWIKIPHIDGVKRKSHADPVATPTHTGCCFATYKRNFERLGKYDPGLEVWGCENLELSFKAWMCGGRLEIIPCSHIGHMFRPTFPYTFPGKPWAIERNCLRVAEVWMDQYKVFYQHRLSRIQNDIHIGDVSEMKALREKLKCRSFDWYVKEIYPDVDIPINTTAIGRINNVQNPNRCIEAEFNVFITECYPAKQEQYFYLTREKQIRRDGFCLSYKHSTGSFEFRVCNNHVAKWKYSQENLINLEGTDLCMALSSNKSSVVMVTCNSSDTSQQWNWPRESIAFA</sequence>
<feature type="domain" description="Ricin B lectin" evidence="6">
    <location>
        <begin position="468"/>
        <end position="583"/>
    </location>
</feature>
<dbReference type="SMART" id="SM00458">
    <property type="entry name" value="RICIN"/>
    <property type="match status" value="1"/>
</dbReference>
<dbReference type="GO" id="GO:0030246">
    <property type="term" value="F:carbohydrate binding"/>
    <property type="evidence" value="ECO:0007669"/>
    <property type="project" value="UniProtKB-KW"/>
</dbReference>
<dbReference type="SUPFAM" id="SSF50370">
    <property type="entry name" value="Ricin B-like lectins"/>
    <property type="match status" value="1"/>
</dbReference>
<dbReference type="EC" id="2.4.1.-" evidence="5"/>
<dbReference type="InterPro" id="IPR000772">
    <property type="entry name" value="Ricin_B_lectin"/>
</dbReference>
<evidence type="ECO:0000256" key="4">
    <source>
        <dbReference type="ARBA" id="ARBA00023157"/>
    </source>
</evidence>
<dbReference type="Gene3D" id="2.80.10.50">
    <property type="match status" value="1"/>
</dbReference>
<evidence type="ECO:0000256" key="1">
    <source>
        <dbReference type="ARBA" id="ARBA00004323"/>
    </source>
</evidence>
<comment type="cofactor">
    <cofactor evidence="5">
        <name>Mn(2+)</name>
        <dbReference type="ChEBI" id="CHEBI:29035"/>
    </cofactor>
</comment>
<protein>
    <recommendedName>
        <fullName evidence="5">Polypeptide N-acetylgalactosaminyltransferase</fullName>
        <ecNumber evidence="5">2.4.1.-</ecNumber>
    </recommendedName>
    <alternativeName>
        <fullName evidence="5">Protein-UDP acetylgalactosaminyltransferase</fullName>
    </alternativeName>
</protein>
<keyword evidence="8" id="KW-1185">Reference proteome</keyword>
<accession>A0A8S3YMN8</accession>
<gene>
    <name evidence="7" type="ORF">CUNI_LOCUS3176</name>
</gene>
<evidence type="ECO:0000259" key="6">
    <source>
        <dbReference type="SMART" id="SM00458"/>
    </source>
</evidence>
<dbReference type="InterPro" id="IPR001173">
    <property type="entry name" value="Glyco_trans_2-like"/>
</dbReference>
<keyword evidence="3 5" id="KW-0333">Golgi apparatus</keyword>
<evidence type="ECO:0000256" key="2">
    <source>
        <dbReference type="ARBA" id="ARBA00022734"/>
    </source>
</evidence>
<dbReference type="GO" id="GO:0004653">
    <property type="term" value="F:polypeptide N-acetylgalactosaminyltransferase activity"/>
    <property type="evidence" value="ECO:0007669"/>
    <property type="project" value="TreeGrafter"/>
</dbReference>
<keyword evidence="5" id="KW-0464">Manganese</keyword>
<evidence type="ECO:0000313" key="8">
    <source>
        <dbReference type="Proteomes" id="UP000678393"/>
    </source>
</evidence>
<dbReference type="PROSITE" id="PS50231">
    <property type="entry name" value="RICIN_B_LECTIN"/>
    <property type="match status" value="1"/>
</dbReference>
<keyword evidence="5" id="KW-0808">Transferase</keyword>
<proteinExistence type="inferred from homology"/>
<evidence type="ECO:0000256" key="3">
    <source>
        <dbReference type="ARBA" id="ARBA00023034"/>
    </source>
</evidence>
<keyword evidence="4 5" id="KW-1015">Disulfide bond</keyword>
<dbReference type="GO" id="GO:0000139">
    <property type="term" value="C:Golgi membrane"/>
    <property type="evidence" value="ECO:0007669"/>
    <property type="project" value="UniProtKB-SubCell"/>
</dbReference>
<dbReference type="Pfam" id="PF00652">
    <property type="entry name" value="Ricin_B_lectin"/>
    <property type="match status" value="1"/>
</dbReference>
<dbReference type="GO" id="GO:0006493">
    <property type="term" value="P:protein O-linked glycosylation"/>
    <property type="evidence" value="ECO:0007669"/>
    <property type="project" value="TreeGrafter"/>
</dbReference>
<reference evidence="7" key="1">
    <citation type="submission" date="2021-04" db="EMBL/GenBank/DDBJ databases">
        <authorList>
            <consortium name="Molecular Ecology Group"/>
        </authorList>
    </citation>
    <scope>NUCLEOTIDE SEQUENCE</scope>
</reference>
<comment type="subcellular location">
    <subcellularLocation>
        <location evidence="1 5">Golgi apparatus membrane</location>
        <topology evidence="1 5">Single-pass type II membrane protein</topology>
    </subcellularLocation>
</comment>
<dbReference type="SUPFAM" id="SSF53448">
    <property type="entry name" value="Nucleotide-diphospho-sugar transferases"/>
    <property type="match status" value="1"/>
</dbReference>
<comment type="similarity">
    <text evidence="5">Belongs to the glycosyltransferase 2 family. GalNAc-T subfamily.</text>
</comment>
<name>A0A8S3YMN8_9EUPU</name>
<evidence type="ECO:0000313" key="7">
    <source>
        <dbReference type="EMBL" id="CAG5117618.1"/>
    </source>
</evidence>
<dbReference type="Pfam" id="PF00535">
    <property type="entry name" value="Glycos_transf_2"/>
    <property type="match status" value="1"/>
</dbReference>
<keyword evidence="5" id="KW-0328">Glycosyltransferase</keyword>
<dbReference type="Proteomes" id="UP000678393">
    <property type="component" value="Unassembled WGS sequence"/>
</dbReference>
<comment type="pathway">
    <text evidence="5">Protein modification; protein glycosylation.</text>
</comment>
<dbReference type="Gene3D" id="3.90.550.10">
    <property type="entry name" value="Spore Coat Polysaccharide Biosynthesis Protein SpsA, Chain A"/>
    <property type="match status" value="1"/>
</dbReference>